<dbReference type="PANTHER" id="PTHR34070">
    <property type="entry name" value="ARMADILLO-TYPE FOLD"/>
    <property type="match status" value="1"/>
</dbReference>
<organism evidence="1 2">
    <name type="scientific">Candidatus Magasanikbacteria bacterium RIFOXYB1_FULL_40_15</name>
    <dbReference type="NCBI Taxonomy" id="1798697"/>
    <lineage>
        <taxon>Bacteria</taxon>
        <taxon>Candidatus Magasanikiibacteriota</taxon>
    </lineage>
</organism>
<dbReference type="PANTHER" id="PTHR34070:SF1">
    <property type="entry name" value="DNA ALKYLATION REPAIR PROTEIN"/>
    <property type="match status" value="1"/>
</dbReference>
<name>A0A1F6NHW4_9BACT</name>
<dbReference type="AlphaFoldDB" id="A0A1F6NHW4"/>
<dbReference type="SUPFAM" id="SSF48371">
    <property type="entry name" value="ARM repeat"/>
    <property type="match status" value="1"/>
</dbReference>
<sequence>MHNNMSSILDKIRKELKANVDLKYKEGFKNFFKKNEKINLIGTRSPIVKKISSKYYKKIAYKNKLEIFNLCEKLLEKKTCEETSIAFNWAHRQNKNLTKKDFFIFEKWLKKYVNNWAFCDDFCTHAFGELIFKYPQCLPRVKTWAKSKNRWLRRASAVILIYSVRQEKYLKNILKTADILLQDSDDLVQKGYGWSLKVASNTFPKEVLEFIMKRKNKMPRTALRYAIEKYPKEMKSKAMK</sequence>
<dbReference type="CDD" id="cd06561">
    <property type="entry name" value="AlkD_like"/>
    <property type="match status" value="1"/>
</dbReference>
<dbReference type="InterPro" id="IPR014825">
    <property type="entry name" value="DNA_alkylation"/>
</dbReference>
<evidence type="ECO:0000313" key="2">
    <source>
        <dbReference type="Proteomes" id="UP000176300"/>
    </source>
</evidence>
<evidence type="ECO:0000313" key="1">
    <source>
        <dbReference type="EMBL" id="OGH83350.1"/>
    </source>
</evidence>
<protein>
    <recommendedName>
        <fullName evidence="3">DNA alkylation repair protein</fullName>
    </recommendedName>
</protein>
<reference evidence="1 2" key="1">
    <citation type="journal article" date="2016" name="Nat. Commun.">
        <title>Thousands of microbial genomes shed light on interconnected biogeochemical processes in an aquifer system.</title>
        <authorList>
            <person name="Anantharaman K."/>
            <person name="Brown C.T."/>
            <person name="Hug L.A."/>
            <person name="Sharon I."/>
            <person name="Castelle C.J."/>
            <person name="Probst A.J."/>
            <person name="Thomas B.C."/>
            <person name="Singh A."/>
            <person name="Wilkins M.J."/>
            <person name="Karaoz U."/>
            <person name="Brodie E.L."/>
            <person name="Williams K.H."/>
            <person name="Hubbard S.S."/>
            <person name="Banfield J.F."/>
        </authorList>
    </citation>
    <scope>NUCLEOTIDE SEQUENCE [LARGE SCALE GENOMIC DNA]</scope>
</reference>
<gene>
    <name evidence="1" type="ORF">A2373_00025</name>
</gene>
<dbReference type="Gene3D" id="1.25.10.90">
    <property type="match status" value="1"/>
</dbReference>
<dbReference type="InterPro" id="IPR016024">
    <property type="entry name" value="ARM-type_fold"/>
</dbReference>
<comment type="caution">
    <text evidence="1">The sequence shown here is derived from an EMBL/GenBank/DDBJ whole genome shotgun (WGS) entry which is preliminary data.</text>
</comment>
<accession>A0A1F6NHW4</accession>
<evidence type="ECO:0008006" key="3">
    <source>
        <dbReference type="Google" id="ProtNLM"/>
    </source>
</evidence>
<proteinExistence type="predicted"/>
<dbReference type="STRING" id="1798697.A2373_00025"/>
<dbReference type="EMBL" id="MFQS01000015">
    <property type="protein sequence ID" value="OGH83350.1"/>
    <property type="molecule type" value="Genomic_DNA"/>
</dbReference>
<dbReference type="Proteomes" id="UP000176300">
    <property type="component" value="Unassembled WGS sequence"/>
</dbReference>
<dbReference type="Pfam" id="PF08713">
    <property type="entry name" value="DNA_alkylation"/>
    <property type="match status" value="1"/>
</dbReference>